<sequence>MSSTIDIFFDPYHLVPFLLRKCFYPTKDPRRLQKSIRGNIRESEQPCIHVLGNIYKRSLKKQPNCGIPAVSPSYGKCFVTVGTISISVITFDLFWTCRDIFVGRYAEPVARHHNVGRDIDDGEGEEEYEEEEGVRDHTRCFCLMA</sequence>
<name>J9EW14_WUCBA</name>
<reference evidence="2" key="1">
    <citation type="submission" date="2012-08" db="EMBL/GenBank/DDBJ databases">
        <title>The Genome Sequence of Wuchereria bancrofti.</title>
        <authorList>
            <person name="Nutman T.B."/>
            <person name="Fink D.L."/>
            <person name="Russ C."/>
            <person name="Young S."/>
            <person name="Zeng Q."/>
            <person name="Koehrsen M."/>
            <person name="Alvarado L."/>
            <person name="Berlin A."/>
            <person name="Chapman S.B."/>
            <person name="Chen Z."/>
            <person name="Freedman E."/>
            <person name="Gellesch M."/>
            <person name="Goldberg J."/>
            <person name="Griggs A."/>
            <person name="Gujja S."/>
            <person name="Heilman E.R."/>
            <person name="Heiman D."/>
            <person name="Hepburn T."/>
            <person name="Howarth C."/>
            <person name="Jen D."/>
            <person name="Larson L."/>
            <person name="Lewis B."/>
            <person name="Mehta T."/>
            <person name="Park D."/>
            <person name="Pearson M."/>
            <person name="Roberts A."/>
            <person name="Saif S."/>
            <person name="Shea T."/>
            <person name="Shenoy N."/>
            <person name="Sisk P."/>
            <person name="Stolte C."/>
            <person name="Sykes S."/>
            <person name="Walk T."/>
            <person name="White J."/>
            <person name="Yandava C."/>
            <person name="Haas B."/>
            <person name="Henn M.R."/>
            <person name="Nusbaum C."/>
            <person name="Birren B."/>
        </authorList>
    </citation>
    <scope>NUCLEOTIDE SEQUENCE [LARGE SCALE GENOMIC DNA]</scope>
    <source>
        <strain evidence="2">NA</strain>
    </source>
</reference>
<organism evidence="1 2">
    <name type="scientific">Wuchereria bancrofti</name>
    <dbReference type="NCBI Taxonomy" id="6293"/>
    <lineage>
        <taxon>Eukaryota</taxon>
        <taxon>Metazoa</taxon>
        <taxon>Ecdysozoa</taxon>
        <taxon>Nematoda</taxon>
        <taxon>Chromadorea</taxon>
        <taxon>Rhabditida</taxon>
        <taxon>Spirurina</taxon>
        <taxon>Spiruromorpha</taxon>
        <taxon>Filarioidea</taxon>
        <taxon>Onchocercidae</taxon>
        <taxon>Wuchereria</taxon>
    </lineage>
</organism>
<evidence type="ECO:0000313" key="2">
    <source>
        <dbReference type="Proteomes" id="UP000004810"/>
    </source>
</evidence>
<accession>J9EW14</accession>
<dbReference type="AlphaFoldDB" id="J9EW14"/>
<protein>
    <submittedName>
        <fullName evidence="1">Uncharacterized protein</fullName>
    </submittedName>
</protein>
<dbReference type="Proteomes" id="UP000004810">
    <property type="component" value="Unassembled WGS sequence"/>
</dbReference>
<proteinExistence type="predicted"/>
<evidence type="ECO:0000313" key="1">
    <source>
        <dbReference type="EMBL" id="EJW86378.1"/>
    </source>
</evidence>
<gene>
    <name evidence="1" type="ORF">WUBG_02711</name>
</gene>
<comment type="caution">
    <text evidence="1">The sequence shown here is derived from an EMBL/GenBank/DDBJ whole genome shotgun (WGS) entry which is preliminary data.</text>
</comment>
<dbReference type="EMBL" id="ADBV01000757">
    <property type="protein sequence ID" value="EJW86378.1"/>
    <property type="molecule type" value="Genomic_DNA"/>
</dbReference>